<dbReference type="GO" id="GO:0043780">
    <property type="term" value="F:cobalt-precorrin-5B C1-methyltransferase activity"/>
    <property type="evidence" value="ECO:0007669"/>
    <property type="project" value="RHEA"/>
</dbReference>
<reference evidence="6 7" key="1">
    <citation type="submission" date="2019-03" db="EMBL/GenBank/DDBJ databases">
        <title>Genomic Encyclopedia of Archaeal and Bacterial Type Strains, Phase II (KMG-II): from individual species to whole genera.</title>
        <authorList>
            <person name="Goeker M."/>
        </authorList>
    </citation>
    <scope>NUCLEOTIDE SEQUENCE [LARGE SCALE GENOMIC DNA]</scope>
    <source>
        <strain evidence="6 7">RL-C</strain>
    </source>
</reference>
<organism evidence="6 7">
    <name type="scientific">Acetobacteroides hydrogenigenes</name>
    <dbReference type="NCBI Taxonomy" id="979970"/>
    <lineage>
        <taxon>Bacteria</taxon>
        <taxon>Pseudomonadati</taxon>
        <taxon>Bacteroidota</taxon>
        <taxon>Bacteroidia</taxon>
        <taxon>Bacteroidales</taxon>
        <taxon>Rikenellaceae</taxon>
        <taxon>Acetobacteroides</taxon>
    </lineage>
</organism>
<dbReference type="GO" id="GO:0016994">
    <property type="term" value="F:precorrin-6A reductase activity"/>
    <property type="evidence" value="ECO:0007669"/>
    <property type="project" value="InterPro"/>
</dbReference>
<gene>
    <name evidence="5" type="primary">cbiD</name>
    <name evidence="6" type="ORF">CLV25_1133</name>
</gene>
<dbReference type="AlphaFoldDB" id="A0A4R2EJS5"/>
<dbReference type="Pfam" id="PF02571">
    <property type="entry name" value="CbiJ"/>
    <property type="match status" value="1"/>
</dbReference>
<dbReference type="Gene3D" id="3.30.2110.10">
    <property type="entry name" value="CbiD-like"/>
    <property type="match status" value="1"/>
</dbReference>
<keyword evidence="1 5" id="KW-0169">Cobalamin biosynthesis</keyword>
<evidence type="ECO:0000256" key="2">
    <source>
        <dbReference type="ARBA" id="ARBA00022603"/>
    </source>
</evidence>
<keyword evidence="4 5" id="KW-0949">S-adenosyl-L-methionine</keyword>
<comment type="pathway">
    <text evidence="5">Cofactor biosynthesis; adenosylcobalamin biosynthesis; cob(II)yrinate a,c-diamide from sirohydrochlorin (anaerobic route): step 6/10.</text>
</comment>
<comment type="similarity">
    <text evidence="5">Belongs to the CbiD family.</text>
</comment>
<dbReference type="PANTHER" id="PTHR35863:SF1">
    <property type="entry name" value="COBALT-PRECORRIN-5B C(1)-METHYLTRANSFERASE"/>
    <property type="match status" value="1"/>
</dbReference>
<dbReference type="Pfam" id="PF01888">
    <property type="entry name" value="CbiD"/>
    <property type="match status" value="1"/>
</dbReference>
<dbReference type="RefSeq" id="WP_131839905.1">
    <property type="nucleotide sequence ID" value="NZ_SLWB01000013.1"/>
</dbReference>
<evidence type="ECO:0000256" key="3">
    <source>
        <dbReference type="ARBA" id="ARBA00022679"/>
    </source>
</evidence>
<comment type="caution">
    <text evidence="6">The sequence shown here is derived from an EMBL/GenBank/DDBJ whole genome shotgun (WGS) entry which is preliminary data.</text>
</comment>
<dbReference type="SUPFAM" id="SSF111342">
    <property type="entry name" value="CbiD-like"/>
    <property type="match status" value="1"/>
</dbReference>
<evidence type="ECO:0000256" key="4">
    <source>
        <dbReference type="ARBA" id="ARBA00022691"/>
    </source>
</evidence>
<dbReference type="PANTHER" id="PTHR35863">
    <property type="entry name" value="COBALT-PRECORRIN-5B C(1)-METHYLTRANSFERASE"/>
    <property type="match status" value="1"/>
</dbReference>
<dbReference type="GO" id="GO:0019251">
    <property type="term" value="P:anaerobic cobalamin biosynthetic process"/>
    <property type="evidence" value="ECO:0007669"/>
    <property type="project" value="UniProtKB-UniRule"/>
</dbReference>
<sequence>MILVFGGTTEGRMVAQLLDIQQMEFYYSTKLGSQQDVPGRHTAGAMNAQQIVEFCTANGIRLLVDAAHPFAVQLHENISQAAALLGLKVVRVERRSPEYTLVNVRFFDSWQGMAETALEAGVEPILALTGVQTIVPLKDLWSSRRCYFRILNTVQSEQLARASGIAKSWIIQDSNPESEEALIELVRKTDAQVILTKDSGYSGGLEAKIAVSQQLEVPLWVLKRPSLPAFDYVVYERKELLMLLLRLKKELLVTEELRAGFTTGTCVCAAVKACIIALEDGSFPNDVTVYLADGTPARFAIFPNKLDDDVASCSVIKDAGDDPDVTHAKEVGCTIYRREDVGVEFKRGVGIGLVTLPGLQVAVGEPAINPVPRTMIAQVVEEMAQHYSIVGGFMVEPFVPEGEELAMRTFNGRVGVEGGISILGTTGRVFPYSAEAFMGAIHQQVRVARSLRCNELVATSGKRSESTLKPFCEGIPANAYIHFGNFVGETIKIADEEGFDRITIGIMLGKAVKLAEGHLDTHSREVLLNTNFLVDIAKNLGYNNQTLDKIEELKLANAITDIIPFNINEPFYLRITQLCHGVCQNTTKKGLQIRLALIMDEKRIILME</sequence>
<evidence type="ECO:0000256" key="5">
    <source>
        <dbReference type="HAMAP-Rule" id="MF_00787"/>
    </source>
</evidence>
<protein>
    <recommendedName>
        <fullName evidence="5">Cobalt-precorrin-5B C(1)-methyltransferase</fullName>
        <ecNumber evidence="5">2.1.1.195</ecNumber>
    </recommendedName>
    <alternativeName>
        <fullName evidence="5">Cobalt-precorrin-6A synthase</fullName>
    </alternativeName>
</protein>
<name>A0A4R2EJS5_9BACT</name>
<dbReference type="EMBL" id="SLWB01000013">
    <property type="protein sequence ID" value="TCN64479.1"/>
    <property type="molecule type" value="Genomic_DNA"/>
</dbReference>
<accession>A0A4R2EJS5</accession>
<evidence type="ECO:0000256" key="1">
    <source>
        <dbReference type="ARBA" id="ARBA00022573"/>
    </source>
</evidence>
<keyword evidence="7" id="KW-1185">Reference proteome</keyword>
<keyword evidence="2 5" id="KW-0489">Methyltransferase</keyword>
<proteinExistence type="inferred from homology"/>
<dbReference type="UniPathway" id="UPA00148">
    <property type="reaction ID" value="UER00227"/>
</dbReference>
<evidence type="ECO:0000313" key="6">
    <source>
        <dbReference type="EMBL" id="TCN64479.1"/>
    </source>
</evidence>
<dbReference type="InterPro" id="IPR002748">
    <property type="entry name" value="CbiD"/>
</dbReference>
<dbReference type="GO" id="GO:0032259">
    <property type="term" value="P:methylation"/>
    <property type="evidence" value="ECO:0007669"/>
    <property type="project" value="UniProtKB-KW"/>
</dbReference>
<dbReference type="Proteomes" id="UP000294830">
    <property type="component" value="Unassembled WGS sequence"/>
</dbReference>
<dbReference type="InterPro" id="IPR036074">
    <property type="entry name" value="CbiD_sf"/>
</dbReference>
<dbReference type="EC" id="2.1.1.195" evidence="5"/>
<keyword evidence="3 5" id="KW-0808">Transferase</keyword>
<dbReference type="HAMAP" id="MF_00787">
    <property type="entry name" value="CbiD"/>
    <property type="match status" value="1"/>
</dbReference>
<comment type="catalytic activity">
    <reaction evidence="5">
        <text>Co-precorrin-5B + S-adenosyl-L-methionine = Co-precorrin-6A + S-adenosyl-L-homocysteine</text>
        <dbReference type="Rhea" id="RHEA:26285"/>
        <dbReference type="ChEBI" id="CHEBI:57856"/>
        <dbReference type="ChEBI" id="CHEBI:59789"/>
        <dbReference type="ChEBI" id="CHEBI:60063"/>
        <dbReference type="ChEBI" id="CHEBI:60064"/>
        <dbReference type="EC" id="2.1.1.195"/>
    </reaction>
</comment>
<comment type="function">
    <text evidence="5">Catalyzes the methylation of C-1 in cobalt-precorrin-5B to form cobalt-precorrin-6A.</text>
</comment>
<dbReference type="PROSITE" id="PS51014">
    <property type="entry name" value="COBK_CBIJ"/>
    <property type="match status" value="1"/>
</dbReference>
<evidence type="ECO:0000313" key="7">
    <source>
        <dbReference type="Proteomes" id="UP000294830"/>
    </source>
</evidence>
<dbReference type="OrthoDB" id="6439987at2"/>
<dbReference type="NCBIfam" id="TIGR00312">
    <property type="entry name" value="cbiD"/>
    <property type="match status" value="1"/>
</dbReference>
<dbReference type="InterPro" id="IPR003723">
    <property type="entry name" value="Precorrin-6x_reduct"/>
</dbReference>